<dbReference type="eggNOG" id="ENOG5033R0B">
    <property type="taxonomic scope" value="Bacteria"/>
</dbReference>
<dbReference type="EMBL" id="AYXG01000004">
    <property type="protein sequence ID" value="EWC64569.1"/>
    <property type="molecule type" value="Genomic_DNA"/>
</dbReference>
<sequence length="823" mass="87926">MSADFRPEGPAGLLRVSGVPAALVAEAGNPGLFDALRRLSRDEADHRSFAAALAERVSAELVPHPDLSAPVRTSAITLRRQLTRGEPVDGPQCRRLAVVGVALGVPQALTDDLVRAATWSTALTTARAECADAVLAERSRLAALPWELVTDSPTAARVVSQTAPEVLDEIRGRLAAGERWTDKRLRQRADYLLRLLSRAALKTTPRGWLGQVALVGVAPDRDTRLLPGFEVTDYAVHSLSNIQADRRVLATAADLPDAWLSITGLHWVRGARLCCWVADHDSTKGLRLVRVRRTPAVDAVRHLLGPGALRTADVVRLLAPEDRHHPTVRAFLRHLAGLGVLQLSAQPVSNLRDWSPNPRGVVADRGFVDVYRRGRGHVPAAAVTRLAGLVAQAGRLGAVLAEDAGGTGGGHPVLDLVGPEPRPASEVVAEFLDGAEHRPPTPPATEWPEPRPGGAYQRLADWLAGHADADEVDIDAAALDRVGAPPAALPPWPVDCLVRPLPGDGPVAVLEAVLPAGVLDARFADALHQLHGRVPQVEDYRGFLAEVTTRCGAEVVEVLVPPQDDRSANAVRRPRYTRTWTGDADLSTYFAGQAGPGRYLPLDRVLVRRRDGRVVAEDADGKPLWPVCHATRTPMAPWDVVVALLSAAAPIGHLAAPLLLGDPAAAFPGRARTPRLVLDGGLVIAGATVRVERAALPSPGDPVVERVRRLADLRAATGAPRWNFVRAAGGRRPRPVDLDSVTALRVFDRLLADPAVPALVLEEMLPDPEHLPVRDELGQGLAAQLVIRLPADPGLARVADRAARAWRGLSPPTEAANRFVTAV</sequence>
<reference evidence="1 2" key="1">
    <citation type="journal article" date="2014" name="Genome Announc.">
        <title>Draft Genome Sequence of the Antitrypanosomally Active Sponge-Associated Bacterium Actinokineospora sp. Strain EG49.</title>
        <authorList>
            <person name="Harjes J."/>
            <person name="Ryu T."/>
            <person name="Abdelmohsen U.R."/>
            <person name="Moitinho-Silva L."/>
            <person name="Horn H."/>
            <person name="Ravasi T."/>
            <person name="Hentschel U."/>
        </authorList>
    </citation>
    <scope>NUCLEOTIDE SEQUENCE [LARGE SCALE GENOMIC DNA]</scope>
    <source>
        <strain evidence="1 2">EG49</strain>
    </source>
</reference>
<dbReference type="AlphaFoldDB" id="W7JEZ9"/>
<dbReference type="Proteomes" id="UP000019277">
    <property type="component" value="Unassembled WGS sequence"/>
</dbReference>
<protein>
    <recommendedName>
        <fullName evidence="3">Lantibiotic dehydratase N-terminal domain-containing protein</fullName>
    </recommendedName>
</protein>
<gene>
    <name evidence="1" type="ORF">UO65_0176</name>
</gene>
<dbReference type="OrthoDB" id="4647157at2"/>
<organism evidence="1 2">
    <name type="scientific">Actinokineospora spheciospongiae</name>
    <dbReference type="NCBI Taxonomy" id="909613"/>
    <lineage>
        <taxon>Bacteria</taxon>
        <taxon>Bacillati</taxon>
        <taxon>Actinomycetota</taxon>
        <taxon>Actinomycetes</taxon>
        <taxon>Pseudonocardiales</taxon>
        <taxon>Pseudonocardiaceae</taxon>
        <taxon>Actinokineospora</taxon>
    </lineage>
</organism>
<accession>W7JEZ9</accession>
<evidence type="ECO:0000313" key="2">
    <source>
        <dbReference type="Proteomes" id="UP000019277"/>
    </source>
</evidence>
<evidence type="ECO:0008006" key="3">
    <source>
        <dbReference type="Google" id="ProtNLM"/>
    </source>
</evidence>
<comment type="caution">
    <text evidence="1">The sequence shown here is derived from an EMBL/GenBank/DDBJ whole genome shotgun (WGS) entry which is preliminary data.</text>
</comment>
<dbReference type="PATRIC" id="fig|909613.9.peg.184"/>
<dbReference type="STRING" id="909613.UO65_0176"/>
<evidence type="ECO:0000313" key="1">
    <source>
        <dbReference type="EMBL" id="EWC64569.1"/>
    </source>
</evidence>
<proteinExistence type="predicted"/>
<name>W7JEZ9_9PSEU</name>
<dbReference type="RefSeq" id="WP_052020354.1">
    <property type="nucleotide sequence ID" value="NZ_AYXG01000004.1"/>
</dbReference>
<keyword evidence="2" id="KW-1185">Reference proteome</keyword>